<dbReference type="InterPro" id="IPR036390">
    <property type="entry name" value="WH_DNA-bd_sf"/>
</dbReference>
<dbReference type="NCBIfam" id="NF003281">
    <property type="entry name" value="PRK04280.1"/>
    <property type="match status" value="1"/>
</dbReference>
<dbReference type="NCBIfam" id="TIGR01529">
    <property type="entry name" value="argR_whole"/>
    <property type="match status" value="1"/>
</dbReference>
<comment type="caution">
    <text evidence="12">The sequence shown here is derived from an EMBL/GenBank/DDBJ whole genome shotgun (WGS) entry which is preliminary data.</text>
</comment>
<keyword evidence="13" id="KW-1185">Reference proteome</keyword>
<dbReference type="Gene3D" id="1.10.10.10">
    <property type="entry name" value="Winged helix-like DNA-binding domain superfamily/Winged helix DNA-binding domain"/>
    <property type="match status" value="1"/>
</dbReference>
<organism evidence="12 13">
    <name type="scientific">Staphylococcus canis</name>
    <dbReference type="NCBI Taxonomy" id="2724942"/>
    <lineage>
        <taxon>Bacteria</taxon>
        <taxon>Bacillati</taxon>
        <taxon>Bacillota</taxon>
        <taxon>Bacilli</taxon>
        <taxon>Bacillales</taxon>
        <taxon>Staphylococcaceae</taxon>
        <taxon>Staphylococcus</taxon>
    </lineage>
</organism>
<feature type="domain" description="Arginine repressor C-terminal" evidence="11">
    <location>
        <begin position="82"/>
        <end position="146"/>
    </location>
</feature>
<evidence type="ECO:0000256" key="9">
    <source>
        <dbReference type="NCBIfam" id="TIGR01529"/>
    </source>
</evidence>
<gene>
    <name evidence="8 12" type="primary">argR</name>
    <name evidence="12" type="ORF">HHH54_06855</name>
</gene>
<keyword evidence="3 8" id="KW-0963">Cytoplasm</keyword>
<name>A0ABS0TBJ2_9STAP</name>
<comment type="function">
    <text evidence="8">Regulates arginine biosynthesis genes.</text>
</comment>
<proteinExistence type="inferred from homology"/>
<accession>A0ABS0TBJ2</accession>
<dbReference type="PANTHER" id="PTHR34471">
    <property type="entry name" value="ARGININE REPRESSOR"/>
    <property type="match status" value="1"/>
</dbReference>
<protein>
    <recommendedName>
        <fullName evidence="8 9">Arginine repressor</fullName>
    </recommendedName>
</protein>
<evidence type="ECO:0000256" key="5">
    <source>
        <dbReference type="ARBA" id="ARBA00023015"/>
    </source>
</evidence>
<dbReference type="RefSeq" id="WP_198618101.1">
    <property type="nucleotide sequence ID" value="NZ_JABANU010000015.1"/>
</dbReference>
<evidence type="ECO:0000256" key="8">
    <source>
        <dbReference type="HAMAP-Rule" id="MF_00173"/>
    </source>
</evidence>
<dbReference type="InterPro" id="IPR001669">
    <property type="entry name" value="Arg_repress"/>
</dbReference>
<dbReference type="Gene3D" id="3.30.1360.40">
    <property type="match status" value="1"/>
</dbReference>
<keyword evidence="6 8" id="KW-0238">DNA-binding</keyword>
<dbReference type="InterPro" id="IPR020900">
    <property type="entry name" value="Arg_repress_DNA-bd"/>
</dbReference>
<keyword evidence="5 8" id="KW-0805">Transcription regulation</keyword>
<keyword evidence="8" id="KW-0055">Arginine biosynthesis</keyword>
<dbReference type="Proteomes" id="UP000751852">
    <property type="component" value="Unassembled WGS sequence"/>
</dbReference>
<evidence type="ECO:0000313" key="12">
    <source>
        <dbReference type="EMBL" id="MBI5975321.1"/>
    </source>
</evidence>
<dbReference type="PRINTS" id="PR01467">
    <property type="entry name" value="ARGREPRESSOR"/>
</dbReference>
<comment type="similarity">
    <text evidence="2 8">Belongs to the ArgR family.</text>
</comment>
<dbReference type="InterPro" id="IPR036251">
    <property type="entry name" value="Arg_repress_C_sf"/>
</dbReference>
<dbReference type="Pfam" id="PF01316">
    <property type="entry name" value="Arg_repressor"/>
    <property type="match status" value="1"/>
</dbReference>
<dbReference type="InterPro" id="IPR036388">
    <property type="entry name" value="WH-like_DNA-bd_sf"/>
</dbReference>
<feature type="domain" description="Arginine repressor DNA-binding" evidence="10">
    <location>
        <begin position="3"/>
        <end position="70"/>
    </location>
</feature>
<evidence type="ECO:0000256" key="3">
    <source>
        <dbReference type="ARBA" id="ARBA00022490"/>
    </source>
</evidence>
<sequence>MPKKSVRHIKIREIISNEQIETQDDLVRRLNDFDMNVTQATVSRDIKELQLIKVPAPTGQYVYSLPNDRRYHPLEKLGRYLMDSFVKIDDTDNLLVLKTLPGNAQSIGAILDQIDWEEVLGTICGDDTCLIICKDKTAANDIKNRIFNML</sequence>
<dbReference type="PANTHER" id="PTHR34471:SF1">
    <property type="entry name" value="ARGININE REPRESSOR"/>
    <property type="match status" value="1"/>
</dbReference>
<evidence type="ECO:0000259" key="11">
    <source>
        <dbReference type="Pfam" id="PF02863"/>
    </source>
</evidence>
<dbReference type="SUPFAM" id="SSF55252">
    <property type="entry name" value="C-terminal domain of arginine repressor"/>
    <property type="match status" value="1"/>
</dbReference>
<comment type="pathway">
    <text evidence="8">Amino-acid biosynthesis; L-arginine biosynthesis [regulation].</text>
</comment>
<dbReference type="EMBL" id="JABANU010000015">
    <property type="protein sequence ID" value="MBI5975321.1"/>
    <property type="molecule type" value="Genomic_DNA"/>
</dbReference>
<dbReference type="Pfam" id="PF02863">
    <property type="entry name" value="Arg_repressor_C"/>
    <property type="match status" value="1"/>
</dbReference>
<evidence type="ECO:0000256" key="4">
    <source>
        <dbReference type="ARBA" id="ARBA00022491"/>
    </source>
</evidence>
<dbReference type="InterPro" id="IPR020899">
    <property type="entry name" value="Arg_repress_C"/>
</dbReference>
<reference evidence="12 13" key="1">
    <citation type="submission" date="2020-04" db="EMBL/GenBank/DDBJ databases">
        <title>Staphylococcus species from domestic dog.</title>
        <authorList>
            <person name="Paterson G.K."/>
        </authorList>
    </citation>
    <scope>NUCLEOTIDE SEQUENCE [LARGE SCALE GENOMIC DNA]</scope>
    <source>
        <strain evidence="12 13">H16/1A</strain>
    </source>
</reference>
<evidence type="ECO:0000256" key="2">
    <source>
        <dbReference type="ARBA" id="ARBA00008316"/>
    </source>
</evidence>
<dbReference type="HAMAP" id="MF_00173">
    <property type="entry name" value="Arg_repressor"/>
    <property type="match status" value="1"/>
</dbReference>
<evidence type="ECO:0000259" key="10">
    <source>
        <dbReference type="Pfam" id="PF01316"/>
    </source>
</evidence>
<keyword evidence="4 8" id="KW-0678">Repressor</keyword>
<evidence type="ECO:0000256" key="6">
    <source>
        <dbReference type="ARBA" id="ARBA00023125"/>
    </source>
</evidence>
<keyword evidence="8" id="KW-0028">Amino-acid biosynthesis</keyword>
<dbReference type="SUPFAM" id="SSF46785">
    <property type="entry name" value="Winged helix' DNA-binding domain"/>
    <property type="match status" value="1"/>
</dbReference>
<evidence type="ECO:0000256" key="1">
    <source>
        <dbReference type="ARBA" id="ARBA00004496"/>
    </source>
</evidence>
<keyword evidence="7 8" id="KW-0804">Transcription</keyword>
<evidence type="ECO:0000313" key="13">
    <source>
        <dbReference type="Proteomes" id="UP000751852"/>
    </source>
</evidence>
<comment type="subcellular location">
    <subcellularLocation>
        <location evidence="1 8">Cytoplasm</location>
    </subcellularLocation>
</comment>
<evidence type="ECO:0000256" key="7">
    <source>
        <dbReference type="ARBA" id="ARBA00023163"/>
    </source>
</evidence>